<keyword evidence="1" id="KW-0812">Transmembrane</keyword>
<feature type="transmembrane region" description="Helical" evidence="1">
    <location>
        <begin position="129"/>
        <end position="149"/>
    </location>
</feature>
<feature type="transmembrane region" description="Helical" evidence="1">
    <location>
        <begin position="100"/>
        <end position="122"/>
    </location>
</feature>
<feature type="transmembrane region" description="Helical" evidence="1">
    <location>
        <begin position="193"/>
        <end position="223"/>
    </location>
</feature>
<evidence type="ECO:0000313" key="2">
    <source>
        <dbReference type="EMBL" id="KKT57851.1"/>
    </source>
</evidence>
<accession>A0A0G1IEM1</accession>
<feature type="transmembrane region" description="Helical" evidence="1">
    <location>
        <begin position="327"/>
        <end position="347"/>
    </location>
</feature>
<dbReference type="EMBL" id="LCIN01000001">
    <property type="protein sequence ID" value="KKT57851.1"/>
    <property type="molecule type" value="Genomic_DNA"/>
</dbReference>
<feature type="transmembrane region" description="Helical" evidence="1">
    <location>
        <begin position="161"/>
        <end position="181"/>
    </location>
</feature>
<dbReference type="Proteomes" id="UP000033977">
    <property type="component" value="Unassembled WGS sequence"/>
</dbReference>
<feature type="transmembrane region" description="Helical" evidence="1">
    <location>
        <begin position="359"/>
        <end position="377"/>
    </location>
</feature>
<feature type="transmembrane region" description="Helical" evidence="1">
    <location>
        <begin position="229"/>
        <end position="252"/>
    </location>
</feature>
<proteinExistence type="predicted"/>
<name>A0A0G1IEM1_9BACT</name>
<keyword evidence="1" id="KW-0472">Membrane</keyword>
<feature type="transmembrane region" description="Helical" evidence="1">
    <location>
        <begin position="273"/>
        <end position="293"/>
    </location>
</feature>
<dbReference type="AlphaFoldDB" id="A0A0G1IEM1"/>
<feature type="transmembrane region" description="Helical" evidence="1">
    <location>
        <begin position="299"/>
        <end position="315"/>
    </location>
</feature>
<protein>
    <recommendedName>
        <fullName evidence="4">Glycosyltransferase RgtA/B/C/D-like domain-containing protein</fullName>
    </recommendedName>
</protein>
<keyword evidence="1" id="KW-1133">Transmembrane helix</keyword>
<evidence type="ECO:0000256" key="1">
    <source>
        <dbReference type="SAM" id="Phobius"/>
    </source>
</evidence>
<organism evidence="2 3">
    <name type="scientific">Candidatus Giovannonibacteria bacterium GW2011_GWB1_44_23</name>
    <dbReference type="NCBI Taxonomy" id="1618652"/>
    <lineage>
        <taxon>Bacteria</taxon>
        <taxon>Candidatus Giovannoniibacteriota</taxon>
    </lineage>
</organism>
<evidence type="ECO:0000313" key="3">
    <source>
        <dbReference type="Proteomes" id="UP000033977"/>
    </source>
</evidence>
<reference evidence="2 3" key="1">
    <citation type="journal article" date="2015" name="Nature">
        <title>rRNA introns, odd ribosomes, and small enigmatic genomes across a large radiation of phyla.</title>
        <authorList>
            <person name="Brown C.T."/>
            <person name="Hug L.A."/>
            <person name="Thomas B.C."/>
            <person name="Sharon I."/>
            <person name="Castelle C.J."/>
            <person name="Singh A."/>
            <person name="Wilkins M.J."/>
            <person name="Williams K.H."/>
            <person name="Banfield J.F."/>
        </authorList>
    </citation>
    <scope>NUCLEOTIDE SEQUENCE [LARGE SCALE GENOMIC DNA]</scope>
</reference>
<gene>
    <name evidence="2" type="ORF">UW49_C0001G0035</name>
</gene>
<evidence type="ECO:0008006" key="4">
    <source>
        <dbReference type="Google" id="ProtNLM"/>
    </source>
</evidence>
<comment type="caution">
    <text evidence="2">The sequence shown here is derived from an EMBL/GenBank/DDBJ whole genome shotgun (WGS) entry which is preliminary data.</text>
</comment>
<sequence length="578" mass="67034">MREHSLIIILGLLLTLLIEAPLLVFPFVSKNYQGINIPHFSTDSHFYLSRAKEALEGRKLGNVFLREGKNEQDAFFMYNERVLTAPIRFLGLADRINVVILYNIYNFIGVFILILLAYFFVWQLSGNKLLSAVAAVFAIGGYHIVYRQFFYNDFNIYGRPMYPYISSLAFFAYLNFLALWLKTQRFAYKALSATFLGLLFYIYVFAWTFALALNGALFLIYFWKRDWVFARSIIFISGIGLLLGFYNLMRMWTLFNSDFSRQIYYFSWSSQTYGPIFSKIGAATLALLLFFFYKKRNDPNVILIFGLILAGWISLNQQIITGRVVEIGHYYWYFIVPVSILAGLYMLWKLLDNFAWRKWLFAFVLAAVFLHGALGQYRSFFTSLPGKEYEQLYRPIIAELQKDPNPGVVFADNDYLAYLVTIYTNHDLFWHPTAVASVTPFSRFSDALYAYMYINKDARGDFSGYLRREIENTNSVSLYEGLYRHIEGFKSGLDYYDYTGKAVNDKTIIGPLRDKLIAELSANYSKLANNSAMNGLLKKYGVNYIIWDKNLYPEWNLNFVQGLQGAASSGNIYLYRVI</sequence>